<feature type="transmembrane region" description="Helical" evidence="1">
    <location>
        <begin position="256"/>
        <end position="275"/>
    </location>
</feature>
<dbReference type="EMBL" id="SMJU01000013">
    <property type="protein sequence ID" value="TDB61856.1"/>
    <property type="molecule type" value="Genomic_DNA"/>
</dbReference>
<evidence type="ECO:0000313" key="3">
    <source>
        <dbReference type="Proteomes" id="UP000295706"/>
    </source>
</evidence>
<feature type="transmembrane region" description="Helical" evidence="1">
    <location>
        <begin position="12"/>
        <end position="31"/>
    </location>
</feature>
<proteinExistence type="predicted"/>
<keyword evidence="1" id="KW-1133">Transmembrane helix</keyword>
<dbReference type="Proteomes" id="UP000295706">
    <property type="component" value="Unassembled WGS sequence"/>
</dbReference>
<name>A0A4R4K5Q2_9BACT</name>
<reference evidence="2 3" key="1">
    <citation type="submission" date="2019-02" db="EMBL/GenBank/DDBJ databases">
        <title>Arundinibacter roseus gen. nov., sp. nov., a new member of the family Cytophagaceae.</title>
        <authorList>
            <person name="Szuroczki S."/>
            <person name="Khayer B."/>
            <person name="Sproer C."/>
            <person name="Toumi M."/>
            <person name="Szabo A."/>
            <person name="Felfoldi T."/>
            <person name="Schumann P."/>
            <person name="Toth E."/>
        </authorList>
    </citation>
    <scope>NUCLEOTIDE SEQUENCE [LARGE SCALE GENOMIC DNA]</scope>
    <source>
        <strain evidence="2 3">DMA-k-7a</strain>
    </source>
</reference>
<accession>A0A4R4K5Q2</accession>
<feature type="transmembrane region" description="Helical" evidence="1">
    <location>
        <begin position="51"/>
        <end position="69"/>
    </location>
</feature>
<feature type="transmembrane region" description="Helical" evidence="1">
    <location>
        <begin position="90"/>
        <end position="115"/>
    </location>
</feature>
<organism evidence="2 3">
    <name type="scientific">Arundinibacter roseus</name>
    <dbReference type="NCBI Taxonomy" id="2070510"/>
    <lineage>
        <taxon>Bacteria</taxon>
        <taxon>Pseudomonadati</taxon>
        <taxon>Bacteroidota</taxon>
        <taxon>Cytophagia</taxon>
        <taxon>Cytophagales</taxon>
        <taxon>Spirosomataceae</taxon>
        <taxon>Arundinibacter</taxon>
    </lineage>
</organism>
<feature type="transmembrane region" description="Helical" evidence="1">
    <location>
        <begin position="127"/>
        <end position="148"/>
    </location>
</feature>
<sequence>MKVLLLSTVREYYRQHAGLFLVILFVLFGFLSSREHYAFALFFLKDPNGMTYLLGLWLLYSFFAGYYVQQLWTQARYLFIYHLRLLPAKILLWRLSVMAFGLHLPLILYAFYLTLISIQEKILNATLPLSFFLFGLNALLVLLAVWRLRNPGAHAQKSRAGGFLPFPRPKNWIFWTLEWLLRERGITVLISKTGVFLAMTAALVYDSTGTYDLRLPAVGFTLAYLLNCGLLYEIYHWNYEIWRWTRNLPRSANRRLIEMLVVSMLCLLPETLLIYRYGTRFSGMDILQLNLLGVGCVVLYYVQLYRKAVLFETSIYPVFAGFIVLTLAILYHIPLALLAAGLLVAAWLGWHRWRV</sequence>
<dbReference type="RefSeq" id="WP_132120684.1">
    <property type="nucleotide sequence ID" value="NZ_SMJU01000013.1"/>
</dbReference>
<keyword evidence="3" id="KW-1185">Reference proteome</keyword>
<keyword evidence="1" id="KW-0812">Transmembrane</keyword>
<feature type="transmembrane region" description="Helical" evidence="1">
    <location>
        <begin position="335"/>
        <end position="353"/>
    </location>
</feature>
<feature type="transmembrane region" description="Helical" evidence="1">
    <location>
        <begin position="217"/>
        <end position="235"/>
    </location>
</feature>
<dbReference type="AlphaFoldDB" id="A0A4R4K5Q2"/>
<dbReference type="OrthoDB" id="933191at2"/>
<protein>
    <submittedName>
        <fullName evidence="2">Uncharacterized protein</fullName>
    </submittedName>
</protein>
<evidence type="ECO:0000313" key="2">
    <source>
        <dbReference type="EMBL" id="TDB61856.1"/>
    </source>
</evidence>
<gene>
    <name evidence="2" type="ORF">EZE20_19135</name>
</gene>
<evidence type="ECO:0000256" key="1">
    <source>
        <dbReference type="SAM" id="Phobius"/>
    </source>
</evidence>
<keyword evidence="1" id="KW-0472">Membrane</keyword>
<feature type="transmembrane region" description="Helical" evidence="1">
    <location>
        <begin position="281"/>
        <end position="302"/>
    </location>
</feature>
<feature type="transmembrane region" description="Helical" evidence="1">
    <location>
        <begin position="186"/>
        <end position="205"/>
    </location>
</feature>
<comment type="caution">
    <text evidence="2">The sequence shown here is derived from an EMBL/GenBank/DDBJ whole genome shotgun (WGS) entry which is preliminary data.</text>
</comment>
<feature type="transmembrane region" description="Helical" evidence="1">
    <location>
        <begin position="309"/>
        <end position="329"/>
    </location>
</feature>